<dbReference type="Pfam" id="PF01722">
    <property type="entry name" value="BolA"/>
    <property type="match status" value="1"/>
</dbReference>
<dbReference type="PANTHER" id="PTHR46230">
    <property type="match status" value="1"/>
</dbReference>
<evidence type="ECO:0000256" key="4">
    <source>
        <dbReference type="ARBA" id="ARBA00022946"/>
    </source>
</evidence>
<dbReference type="GO" id="GO:0016226">
    <property type="term" value="P:iron-sulfur cluster assembly"/>
    <property type="evidence" value="ECO:0007669"/>
    <property type="project" value="TreeGrafter"/>
</dbReference>
<dbReference type="AlphaFoldDB" id="A0AAW1XX83"/>
<evidence type="ECO:0000313" key="7">
    <source>
        <dbReference type="Proteomes" id="UP001457282"/>
    </source>
</evidence>
<dbReference type="SUPFAM" id="SSF82649">
    <property type="entry name" value="SufE/NifU"/>
    <property type="match status" value="1"/>
</dbReference>
<dbReference type="InterPro" id="IPR036065">
    <property type="entry name" value="BolA-like_sf"/>
</dbReference>
<comment type="caution">
    <text evidence="6">The sequence shown here is derived from an EMBL/GenBank/DDBJ whole genome shotgun (WGS) entry which is preliminary data.</text>
</comment>
<gene>
    <name evidence="6" type="ORF">M0R45_017760</name>
</gene>
<keyword evidence="7" id="KW-1185">Reference proteome</keyword>
<dbReference type="InterPro" id="IPR002634">
    <property type="entry name" value="BolA"/>
</dbReference>
<keyword evidence="3" id="KW-0934">Plastid</keyword>
<dbReference type="Proteomes" id="UP001457282">
    <property type="component" value="Unassembled WGS sequence"/>
</dbReference>
<proteinExistence type="predicted"/>
<evidence type="ECO:0000256" key="2">
    <source>
        <dbReference type="ARBA" id="ARBA00022528"/>
    </source>
</evidence>
<evidence type="ECO:0000256" key="3">
    <source>
        <dbReference type="ARBA" id="ARBA00022640"/>
    </source>
</evidence>
<sequence>MSSSSSSISSSFRLFTTKIPSSSFNPKTLSAYPKHVNLSSFRRPITFQRIPTISSSQSPSASMPPQSIEELPPKLQEMVRLFQSVPVPTARYEQLMFYGKNLKPLEDKFKTNENKVQGCVSQVWVRAYLDSDKNVYFEADSDALITKGLAALLVNGFSGRPVDEILRVRPDFVLHLGLQQSLSPGRNNGFLNMLKLMQKKAGDLLVEDGNGVSSLTSVDSGLNSEVGAEKNSTLGSRIEASNVRLSSNENANQLSGGTSEKISTLGSKIDGGIEGLNLETSSNENVKELELRIKEALQRELSPIELQVEDISYQHAGHAGARGSGDGETHFNVKVVSNEFEGKSLIKRHRLIYDLLQEELQSGLHALSIVAKTPSEMSGK</sequence>
<accession>A0AAW1XX83</accession>
<dbReference type="Pfam" id="PF02657">
    <property type="entry name" value="SufE"/>
    <property type="match status" value="1"/>
</dbReference>
<name>A0AAW1XX83_RUBAR</name>
<dbReference type="SUPFAM" id="SSF82657">
    <property type="entry name" value="BolA-like"/>
    <property type="match status" value="1"/>
</dbReference>
<organism evidence="6 7">
    <name type="scientific">Rubus argutus</name>
    <name type="common">Southern blackberry</name>
    <dbReference type="NCBI Taxonomy" id="59490"/>
    <lineage>
        <taxon>Eukaryota</taxon>
        <taxon>Viridiplantae</taxon>
        <taxon>Streptophyta</taxon>
        <taxon>Embryophyta</taxon>
        <taxon>Tracheophyta</taxon>
        <taxon>Spermatophyta</taxon>
        <taxon>Magnoliopsida</taxon>
        <taxon>eudicotyledons</taxon>
        <taxon>Gunneridae</taxon>
        <taxon>Pentapetalae</taxon>
        <taxon>rosids</taxon>
        <taxon>fabids</taxon>
        <taxon>Rosales</taxon>
        <taxon>Rosaceae</taxon>
        <taxon>Rosoideae</taxon>
        <taxon>Rosoideae incertae sedis</taxon>
        <taxon>Rubus</taxon>
    </lineage>
</organism>
<keyword evidence="2" id="KW-0150">Chloroplast</keyword>
<evidence type="ECO:0000259" key="5">
    <source>
        <dbReference type="Pfam" id="PF02657"/>
    </source>
</evidence>
<evidence type="ECO:0000256" key="1">
    <source>
        <dbReference type="ARBA" id="ARBA00004229"/>
    </source>
</evidence>
<dbReference type="Gene3D" id="3.90.1010.10">
    <property type="match status" value="1"/>
</dbReference>
<dbReference type="InterPro" id="IPR003808">
    <property type="entry name" value="Fe-S_metab-assoc_dom"/>
</dbReference>
<evidence type="ECO:0000313" key="6">
    <source>
        <dbReference type="EMBL" id="KAK9941133.1"/>
    </source>
</evidence>
<dbReference type="GO" id="GO:0009507">
    <property type="term" value="C:chloroplast"/>
    <property type="evidence" value="ECO:0007669"/>
    <property type="project" value="UniProtKB-SubCell"/>
</dbReference>
<keyword evidence="4" id="KW-0809">Transit peptide</keyword>
<dbReference type="PANTHER" id="PTHR46230:SF3">
    <property type="entry name" value="SUFE-LIKE PROTEIN 1, CHLOROPLASTIC_MITOCHONDRIAL"/>
    <property type="match status" value="1"/>
</dbReference>
<protein>
    <recommendedName>
        <fullName evidence="5">Fe-S metabolism associated domain-containing protein</fullName>
    </recommendedName>
</protein>
<dbReference type="EMBL" id="JBEDUW010000003">
    <property type="protein sequence ID" value="KAK9941133.1"/>
    <property type="molecule type" value="Genomic_DNA"/>
</dbReference>
<reference evidence="6 7" key="1">
    <citation type="journal article" date="2023" name="G3 (Bethesda)">
        <title>A chromosome-length genome assembly and annotation of blackberry (Rubus argutus, cv. 'Hillquist').</title>
        <authorList>
            <person name="Bruna T."/>
            <person name="Aryal R."/>
            <person name="Dudchenko O."/>
            <person name="Sargent D.J."/>
            <person name="Mead D."/>
            <person name="Buti M."/>
            <person name="Cavallini A."/>
            <person name="Hytonen T."/>
            <person name="Andres J."/>
            <person name="Pham M."/>
            <person name="Weisz D."/>
            <person name="Mascagni F."/>
            <person name="Usai G."/>
            <person name="Natali L."/>
            <person name="Bassil N."/>
            <person name="Fernandez G.E."/>
            <person name="Lomsadze A."/>
            <person name="Armour M."/>
            <person name="Olukolu B."/>
            <person name="Poorten T."/>
            <person name="Britton C."/>
            <person name="Davik J."/>
            <person name="Ashrafi H."/>
            <person name="Aiden E.L."/>
            <person name="Borodovsky M."/>
            <person name="Worthington M."/>
        </authorList>
    </citation>
    <scope>NUCLEOTIDE SEQUENCE [LARGE SCALE GENOMIC DNA]</scope>
    <source>
        <strain evidence="6">PI 553951</strain>
    </source>
</reference>
<dbReference type="FunFam" id="3.30.300.90:FF:000004">
    <property type="entry name" value="SufE-like protein, chloroplastic"/>
    <property type="match status" value="1"/>
</dbReference>
<feature type="domain" description="Fe-S metabolism associated" evidence="5">
    <location>
        <begin position="81"/>
        <end position="199"/>
    </location>
</feature>
<comment type="subcellular location">
    <subcellularLocation>
        <location evidence="1">Plastid</location>
        <location evidence="1">Chloroplast</location>
    </subcellularLocation>
</comment>
<dbReference type="Gene3D" id="3.30.300.90">
    <property type="entry name" value="BolA-like"/>
    <property type="match status" value="1"/>
</dbReference>